<keyword evidence="9" id="KW-1185">Reference proteome</keyword>
<feature type="transmembrane region" description="Helical" evidence="6">
    <location>
        <begin position="253"/>
        <end position="278"/>
    </location>
</feature>
<evidence type="ECO:0000256" key="1">
    <source>
        <dbReference type="ARBA" id="ARBA00022741"/>
    </source>
</evidence>
<dbReference type="Gene3D" id="3.40.50.300">
    <property type="entry name" value="P-loop containing nucleotide triphosphate hydrolases"/>
    <property type="match status" value="3"/>
</dbReference>
<feature type="region of interest" description="Disordered" evidence="5">
    <location>
        <begin position="477"/>
        <end position="499"/>
    </location>
</feature>
<keyword evidence="6" id="KW-0812">Transmembrane</keyword>
<gene>
    <name evidence="8" type="ORF">Poly59_10540</name>
</gene>
<feature type="binding site" evidence="3">
    <location>
        <begin position="803"/>
        <end position="810"/>
    </location>
    <ligand>
        <name>ATP</name>
        <dbReference type="ChEBI" id="CHEBI:30616"/>
    </ligand>
</feature>
<accession>A0A5C6F9P5</accession>
<evidence type="ECO:0000256" key="4">
    <source>
        <dbReference type="SAM" id="Coils"/>
    </source>
</evidence>
<reference evidence="8 9" key="1">
    <citation type="submission" date="2019-02" db="EMBL/GenBank/DDBJ databases">
        <title>Deep-cultivation of Planctomycetes and their phenomic and genomic characterization uncovers novel biology.</title>
        <authorList>
            <person name="Wiegand S."/>
            <person name="Jogler M."/>
            <person name="Boedeker C."/>
            <person name="Pinto D."/>
            <person name="Vollmers J."/>
            <person name="Rivas-Marin E."/>
            <person name="Kohn T."/>
            <person name="Peeters S.H."/>
            <person name="Heuer A."/>
            <person name="Rast P."/>
            <person name="Oberbeckmann S."/>
            <person name="Bunk B."/>
            <person name="Jeske O."/>
            <person name="Meyerdierks A."/>
            <person name="Storesund J.E."/>
            <person name="Kallscheuer N."/>
            <person name="Luecker S."/>
            <person name="Lage O.M."/>
            <person name="Pohl T."/>
            <person name="Merkel B.J."/>
            <person name="Hornburger P."/>
            <person name="Mueller R.-W."/>
            <person name="Bruemmer F."/>
            <person name="Labrenz M."/>
            <person name="Spormann A.M."/>
            <person name="Op Den Camp H."/>
            <person name="Overmann J."/>
            <person name="Amann R."/>
            <person name="Jetten M.S.M."/>
            <person name="Mascher T."/>
            <person name="Medema M.H."/>
            <person name="Devos D.P."/>
            <person name="Kaster A.-K."/>
            <person name="Ovreas L."/>
            <person name="Rohde M."/>
            <person name="Galperin M.Y."/>
            <person name="Jogler C."/>
        </authorList>
    </citation>
    <scope>NUCLEOTIDE SEQUENCE [LARGE SCALE GENOMIC DNA]</scope>
    <source>
        <strain evidence="8 9">Poly59</strain>
    </source>
</reference>
<dbReference type="InterPro" id="IPR027417">
    <property type="entry name" value="P-loop_NTPase"/>
</dbReference>
<dbReference type="GO" id="GO:0005524">
    <property type="term" value="F:ATP binding"/>
    <property type="evidence" value="ECO:0007669"/>
    <property type="project" value="UniProtKB-UniRule"/>
</dbReference>
<feature type="transmembrane region" description="Helical" evidence="6">
    <location>
        <begin position="227"/>
        <end position="247"/>
    </location>
</feature>
<evidence type="ECO:0000256" key="3">
    <source>
        <dbReference type="PROSITE-ProRule" id="PRU00289"/>
    </source>
</evidence>
<dbReference type="PROSITE" id="PS50901">
    <property type="entry name" value="FTSK"/>
    <property type="match status" value="1"/>
</dbReference>
<evidence type="ECO:0000256" key="2">
    <source>
        <dbReference type="ARBA" id="ARBA00022840"/>
    </source>
</evidence>
<dbReference type="SUPFAM" id="SSF52540">
    <property type="entry name" value="P-loop containing nucleoside triphosphate hydrolases"/>
    <property type="match status" value="1"/>
</dbReference>
<dbReference type="RefSeq" id="WP_146532926.1">
    <property type="nucleotide sequence ID" value="NZ_SJPX01000001.1"/>
</dbReference>
<feature type="coiled-coil region" evidence="4">
    <location>
        <begin position="337"/>
        <end position="365"/>
    </location>
</feature>
<keyword evidence="6" id="KW-0472">Membrane</keyword>
<feature type="compositionally biased region" description="Low complexity" evidence="5">
    <location>
        <begin position="487"/>
        <end position="498"/>
    </location>
</feature>
<name>A0A5C6F9P5_9BACT</name>
<dbReference type="OrthoDB" id="9807790at2"/>
<keyword evidence="4" id="KW-0175">Coiled coil</keyword>
<protein>
    <submittedName>
        <fullName evidence="8">FtsK-like domain-containing protein</fullName>
    </submittedName>
</protein>
<evidence type="ECO:0000313" key="9">
    <source>
        <dbReference type="Proteomes" id="UP000317977"/>
    </source>
</evidence>
<feature type="domain" description="FtsK" evidence="7">
    <location>
        <begin position="784"/>
        <end position="980"/>
    </location>
</feature>
<dbReference type="InterPro" id="IPR002543">
    <property type="entry name" value="FtsK_dom"/>
</dbReference>
<dbReference type="Pfam" id="PF01580">
    <property type="entry name" value="FtsK_SpoIIIE"/>
    <property type="match status" value="1"/>
</dbReference>
<evidence type="ECO:0000256" key="6">
    <source>
        <dbReference type="SAM" id="Phobius"/>
    </source>
</evidence>
<dbReference type="GO" id="GO:0003677">
    <property type="term" value="F:DNA binding"/>
    <property type="evidence" value="ECO:0007669"/>
    <property type="project" value="InterPro"/>
</dbReference>
<keyword evidence="2 3" id="KW-0067">ATP-binding</keyword>
<dbReference type="PANTHER" id="PTHR22683">
    <property type="entry name" value="SPORULATION PROTEIN RELATED"/>
    <property type="match status" value="1"/>
</dbReference>
<keyword evidence="6" id="KW-1133">Transmembrane helix</keyword>
<proteinExistence type="predicted"/>
<dbReference type="InterPro" id="IPR050206">
    <property type="entry name" value="FtsK/SpoIIIE/SftA"/>
</dbReference>
<keyword evidence="1 3" id="KW-0547">Nucleotide-binding</keyword>
<organism evidence="8 9">
    <name type="scientific">Rubripirellula reticaptiva</name>
    <dbReference type="NCBI Taxonomy" id="2528013"/>
    <lineage>
        <taxon>Bacteria</taxon>
        <taxon>Pseudomonadati</taxon>
        <taxon>Planctomycetota</taxon>
        <taxon>Planctomycetia</taxon>
        <taxon>Pirellulales</taxon>
        <taxon>Pirellulaceae</taxon>
        <taxon>Rubripirellula</taxon>
    </lineage>
</organism>
<dbReference type="PANTHER" id="PTHR22683:SF41">
    <property type="entry name" value="DNA TRANSLOCASE FTSK"/>
    <property type="match status" value="1"/>
</dbReference>
<comment type="caution">
    <text evidence="8">The sequence shown here is derived from an EMBL/GenBank/DDBJ whole genome shotgun (WGS) entry which is preliminary data.</text>
</comment>
<sequence>MKDTTVRPAGLFDVRRQKRLLDGLSERITSSLQQRQHLLAKHAQQRDSEETDLTSGRAAEMERCRKIRREMLSKWDQSEEELTFAYESKAVANRMDLNRLAVVFRRKQADETKGIERKVDARRQAVLQQYENRKNQPGQVKRKEIKRIDDSLTKIHDNLEWARALTIRRLDRLPEVQPTTDPDEDMRVAAPESVQMTVDSIAALTRQSTKVVDEMQTGVASQIVDKFYLPIGVAIFIVLWAIVAYFVAPHPPWLWMAAGVLPAGLLGFAAYLILLWPLKRMTRQLYPRAERIRLAAEECAAAGRKIANKTAADASSDLVSRRDAHLQAAKRWKGEQLIALEQRLAEEQTALRQKLLQTIESTNAEYSKQSAIVTNMMRSRAELVAKDITSRLSSNEQSTQQRRESNAAARFAEMQHLGVRLKAGVGHGLKRISLTEQAAKQKAPDWDTVLNSDPGDTSPSIDFVPIGTLRVDGQLRKLLSTPPPENPNNHSPNNNGTPEVAVANSGESLPEMLADAEIPSELPVVLHRRIHSSLVIHAAPGSMDAALELAHQFLWRLLCSAPPSRAKLTLIDPLGRGQHFTSFMALTDHDPAIVSHRVWTTDQKIEARLAELAHHVEDVLQSSLRDRFERIEDYNELAGSMAEPYRAIAAVGFPDSLSREGYGHLRALIESGLRCGIFTLLICDQDKPWPSDMPIPSGDKVMSLKVDADGKWTLLQDGLEDLPFIPAPLPSTAIRPALVEKIGTAAVAASHVEIPLDSVLAGIIEGKGSTSDEISIAVGSQGANRSLSIELGEGVRQHVLIAGKTGSGKSTLLHSIITSGAYRYRPDELQYYLLDFKKGVEFKPYADIGLPHARVIGIESEREFGRSVLQRLDNELQQRGEKFRASGVQELGDYRTASGQSMPRLMLVIDEFQELFVRDDRIAGDCAMLLDRLVRQGRSFGMHVVLSSQSLAGAYSLPRATLGQMAVRIAMQCSESDAALILSDDNTAARLISRPGEAIYNNAGGLVEGNQPFQVAWLSSQRHREMLSSITARDESYQSQMSPPVIFEGNRPCRWSPILANSAIKESTPGTITGLLGESVEIGPPIGLSLARNTGRNVLLITPPDSRAAILATTLSGFAKSRKDLEIVYLDGSRVGDSESLAPWIEASGAKVHCVKTRDSESEIVRLSELVTARGDESHDAPPIVVVVDPLERFRDLRQDESFNFSLDSAGAASGSSALQSLLRDGPAAGVFTVVVCGSAETFSRWLPRGSQHDLELRILGPMNPSDSSLLIDSPIAAELSAATMLLYDDSDGRITKFRQCDLPQAAAVNSWRESE</sequence>
<dbReference type="Proteomes" id="UP000317977">
    <property type="component" value="Unassembled WGS sequence"/>
</dbReference>
<evidence type="ECO:0000313" key="8">
    <source>
        <dbReference type="EMBL" id="TWU58145.1"/>
    </source>
</evidence>
<dbReference type="EMBL" id="SJPX01000001">
    <property type="protein sequence ID" value="TWU58145.1"/>
    <property type="molecule type" value="Genomic_DNA"/>
</dbReference>
<evidence type="ECO:0000256" key="5">
    <source>
        <dbReference type="SAM" id="MobiDB-lite"/>
    </source>
</evidence>
<evidence type="ECO:0000259" key="7">
    <source>
        <dbReference type="PROSITE" id="PS50901"/>
    </source>
</evidence>